<organism evidence="1 2">
    <name type="scientific">Achromobacter pulmonis</name>
    <dbReference type="NCBI Taxonomy" id="1389932"/>
    <lineage>
        <taxon>Bacteria</taxon>
        <taxon>Pseudomonadati</taxon>
        <taxon>Pseudomonadota</taxon>
        <taxon>Betaproteobacteria</taxon>
        <taxon>Burkholderiales</taxon>
        <taxon>Alcaligenaceae</taxon>
        <taxon>Achromobacter</taxon>
    </lineage>
</organism>
<dbReference type="InterPro" id="IPR011335">
    <property type="entry name" value="Restrct_endonuc-II-like"/>
</dbReference>
<protein>
    <submittedName>
        <fullName evidence="1">Uncharacterized protein</fullName>
    </submittedName>
</protein>
<dbReference type="GO" id="GO:0003676">
    <property type="term" value="F:nucleic acid binding"/>
    <property type="evidence" value="ECO:0007669"/>
    <property type="project" value="InterPro"/>
</dbReference>
<dbReference type="Gene3D" id="3.40.1350.10">
    <property type="match status" value="1"/>
</dbReference>
<proteinExistence type="predicted"/>
<accession>A0A6S7E2V4</accession>
<dbReference type="EMBL" id="CADIKZ010000011">
    <property type="protein sequence ID" value="CAB3893951.1"/>
    <property type="molecule type" value="Genomic_DNA"/>
</dbReference>
<dbReference type="AlphaFoldDB" id="A0A6S7E2V4"/>
<name>A0A6S7E2V4_9BURK</name>
<reference evidence="1 2" key="1">
    <citation type="submission" date="2020-04" db="EMBL/GenBank/DDBJ databases">
        <authorList>
            <person name="De Canck E."/>
        </authorList>
    </citation>
    <scope>NUCLEOTIDE SEQUENCE [LARGE SCALE GENOMIC DNA]</scope>
    <source>
        <strain evidence="1 2">LMG 26788</strain>
    </source>
</reference>
<dbReference type="InterPro" id="IPR011856">
    <property type="entry name" value="tRNA_endonuc-like_dom_sf"/>
</dbReference>
<sequence length="327" mass="37211">MAKKALISEARLRTIYARQNIPLWGPDYIPAQLATREEAPSISRASIVYSSRLGRDVHFLSLPERAAGSLALLHPRLVDLHEQKVLSPIPAPHPLTTHPRAQGQVFPPLPGTLAIAERLGMANRHPRVLIDDPQSIHGEKAAVPFPYLGDLLLVMEDRDGLYCINWSVKKTVAAFSSPIGNRVRARASRERAAERVAQRQTLEAEYYAAAGIRTEQVSEDDMDPMLVTNLKWLITWSARPGPKDADKRHAVWDAFRALRRNAVSPRSVFPELQTRLELSQHECERLFYEGIYRRDIRVDLYSPILIDRALRPERQDPIVEFSRWFAR</sequence>
<keyword evidence="2" id="KW-1185">Reference proteome</keyword>
<evidence type="ECO:0000313" key="1">
    <source>
        <dbReference type="EMBL" id="CAB3893951.1"/>
    </source>
</evidence>
<gene>
    <name evidence="1" type="ORF">LMG26788_03921</name>
</gene>
<dbReference type="RefSeq" id="WP_175141458.1">
    <property type="nucleotide sequence ID" value="NZ_CADIKZ010000011.1"/>
</dbReference>
<dbReference type="Proteomes" id="UP000494203">
    <property type="component" value="Unassembled WGS sequence"/>
</dbReference>
<dbReference type="SUPFAM" id="SSF52980">
    <property type="entry name" value="Restriction endonuclease-like"/>
    <property type="match status" value="1"/>
</dbReference>
<evidence type="ECO:0000313" key="2">
    <source>
        <dbReference type="Proteomes" id="UP000494203"/>
    </source>
</evidence>